<evidence type="ECO:0000313" key="10">
    <source>
        <dbReference type="EMBL" id="GAA4251508.1"/>
    </source>
</evidence>
<dbReference type="InterPro" id="IPR001579">
    <property type="entry name" value="Glyco_hydro_18_chit_AS"/>
</dbReference>
<dbReference type="CDD" id="cd12215">
    <property type="entry name" value="ChiC_BD"/>
    <property type="match status" value="2"/>
</dbReference>
<dbReference type="Gene3D" id="2.10.10.20">
    <property type="entry name" value="Carbohydrate-binding module superfamily 5/12"/>
    <property type="match status" value="2"/>
</dbReference>
<proteinExistence type="predicted"/>
<keyword evidence="4" id="KW-0146">Chitin degradation</keyword>
<dbReference type="InterPro" id="IPR001223">
    <property type="entry name" value="Glyco_hydro18_cat"/>
</dbReference>
<dbReference type="PROSITE" id="PS51910">
    <property type="entry name" value="GH18_2"/>
    <property type="match status" value="1"/>
</dbReference>
<comment type="caution">
    <text evidence="10">The sequence shown here is derived from an EMBL/GenBank/DDBJ whole genome shotgun (WGS) entry which is preliminary data.</text>
</comment>
<sequence>MLSVQEENEMRRPRRLAVGIAATILAAATAWTGVALNSVSAQAATTSGGVKFAYFTQWGIYANGFYPKNLDTSGMAGKIDFLVYAFENIHPTNLTCFENDSAASQDENNPNAGDNAGDSFADYGKSYGADISVDGVADVYNQPIVGNFNQLKKLKAKYPNMKILLSIGGWTYSKYFSDAAATDASRKKLVSSCIDMFIKGNLPARNGYGGAGTGAGIFDGIDIDWEYPGAPGHTGNHYAAADMQNYTLLMAEFRAQLDALGTGKKYLTAAVPAGQDKIMHVETNKLGSYLDYANIMTYDMHGGWEATGPTNHQAPLYTSPSDPSATIPPGNGKYTIDSAVKAWTTGDSGYSIAGGFPAAKLTLGYPFYYRGWTGVPAGANHGLYQTATGPATGHAMSGNVPGVSFYKELTGFVNNPSYTYLDPVTKGAYFYDGTTFWSGDSPASIQAKADYQHCNGLGGAMMYSLEALDPAATLFNAVVNATNGATAGCSTASPTASPTRSASASASPSPSRSTSPSPSTSPTGGTCSAPAWNAATAYTGGQQVSYNGHTWTAKWWTQGDIPGNNGQGVWTDNGACGGTSPTPTGGTGNCAGLSPWSSTVAYVGGQSVTYGGHKWTAKWWTQGDIPGNNSQAVWTDNGAC</sequence>
<evidence type="ECO:0000256" key="3">
    <source>
        <dbReference type="ARBA" id="ARBA00022801"/>
    </source>
</evidence>
<accession>A0ABP8DBL7</accession>
<keyword evidence="11" id="KW-1185">Reference proteome</keyword>
<dbReference type="Gene3D" id="3.10.50.10">
    <property type="match status" value="1"/>
</dbReference>
<organism evidence="10 11">
    <name type="scientific">Dactylosporangium darangshiense</name>
    <dbReference type="NCBI Taxonomy" id="579108"/>
    <lineage>
        <taxon>Bacteria</taxon>
        <taxon>Bacillati</taxon>
        <taxon>Actinomycetota</taxon>
        <taxon>Actinomycetes</taxon>
        <taxon>Micromonosporales</taxon>
        <taxon>Micromonosporaceae</taxon>
        <taxon>Dactylosporangium</taxon>
    </lineage>
</organism>
<dbReference type="SMART" id="SM00636">
    <property type="entry name" value="Glyco_18"/>
    <property type="match status" value="1"/>
</dbReference>
<dbReference type="PANTHER" id="PTHR11177:SF317">
    <property type="entry name" value="CHITINASE 12-RELATED"/>
    <property type="match status" value="1"/>
</dbReference>
<keyword evidence="4" id="KW-0624">Polysaccharide degradation</keyword>
<dbReference type="Pfam" id="PF00704">
    <property type="entry name" value="Glyco_hydro_18"/>
    <property type="match status" value="1"/>
</dbReference>
<name>A0ABP8DBL7_9ACTN</name>
<dbReference type="SMART" id="SM00495">
    <property type="entry name" value="ChtBD3"/>
    <property type="match status" value="2"/>
</dbReference>
<evidence type="ECO:0000256" key="8">
    <source>
        <dbReference type="SAM" id="MobiDB-lite"/>
    </source>
</evidence>
<dbReference type="InterPro" id="IPR003610">
    <property type="entry name" value="CBM5/12"/>
</dbReference>
<evidence type="ECO:0000256" key="7">
    <source>
        <dbReference type="RuleBase" id="RU000489"/>
    </source>
</evidence>
<dbReference type="PANTHER" id="PTHR11177">
    <property type="entry name" value="CHITINASE"/>
    <property type="match status" value="1"/>
</dbReference>
<keyword evidence="5" id="KW-0119">Carbohydrate metabolism</keyword>
<evidence type="ECO:0000256" key="5">
    <source>
        <dbReference type="ARBA" id="ARBA00023277"/>
    </source>
</evidence>
<dbReference type="InterPro" id="IPR017853">
    <property type="entry name" value="GH"/>
</dbReference>
<keyword evidence="6 7" id="KW-0326">Glycosidase</keyword>
<evidence type="ECO:0000256" key="4">
    <source>
        <dbReference type="ARBA" id="ARBA00023024"/>
    </source>
</evidence>
<dbReference type="Gene3D" id="3.20.20.80">
    <property type="entry name" value="Glycosidases"/>
    <property type="match status" value="1"/>
</dbReference>
<comment type="catalytic activity">
    <reaction evidence="1">
        <text>Random endo-hydrolysis of N-acetyl-beta-D-glucosaminide (1-&gt;4)-beta-linkages in chitin and chitodextrins.</text>
        <dbReference type="EC" id="3.2.1.14"/>
    </reaction>
</comment>
<evidence type="ECO:0000259" key="9">
    <source>
        <dbReference type="PROSITE" id="PS51910"/>
    </source>
</evidence>
<evidence type="ECO:0000256" key="2">
    <source>
        <dbReference type="ARBA" id="ARBA00012729"/>
    </source>
</evidence>
<dbReference type="CDD" id="cd06548">
    <property type="entry name" value="GH18_chitinase"/>
    <property type="match status" value="1"/>
</dbReference>
<feature type="domain" description="GH18" evidence="9">
    <location>
        <begin position="49"/>
        <end position="485"/>
    </location>
</feature>
<dbReference type="SUPFAM" id="SSF51055">
    <property type="entry name" value="Carbohydrate binding domain"/>
    <property type="match status" value="2"/>
</dbReference>
<gene>
    <name evidence="10" type="ORF">GCM10022255_044420</name>
</gene>
<dbReference type="SUPFAM" id="SSF51445">
    <property type="entry name" value="(Trans)glycosidases"/>
    <property type="match status" value="1"/>
</dbReference>
<dbReference type="EC" id="3.2.1.14" evidence="2"/>
<feature type="region of interest" description="Disordered" evidence="8">
    <location>
        <begin position="488"/>
        <end position="528"/>
    </location>
</feature>
<protein>
    <recommendedName>
        <fullName evidence="2">chitinase</fullName>
        <ecNumber evidence="2">3.2.1.14</ecNumber>
    </recommendedName>
</protein>
<keyword evidence="3 7" id="KW-0378">Hydrolase</keyword>
<dbReference type="InterPro" id="IPR029070">
    <property type="entry name" value="Chitinase_insertion_sf"/>
</dbReference>
<dbReference type="InterPro" id="IPR011583">
    <property type="entry name" value="Chitinase_II/V-like_cat"/>
</dbReference>
<dbReference type="InterPro" id="IPR036573">
    <property type="entry name" value="CBM_sf_5/12"/>
</dbReference>
<evidence type="ECO:0000256" key="6">
    <source>
        <dbReference type="ARBA" id="ARBA00023295"/>
    </source>
</evidence>
<dbReference type="InterPro" id="IPR050314">
    <property type="entry name" value="Glycosyl_Hydrlase_18"/>
</dbReference>
<dbReference type="Proteomes" id="UP001500620">
    <property type="component" value="Unassembled WGS sequence"/>
</dbReference>
<dbReference type="SUPFAM" id="SSF54556">
    <property type="entry name" value="Chitinase insertion domain"/>
    <property type="match status" value="1"/>
</dbReference>
<dbReference type="Pfam" id="PF02839">
    <property type="entry name" value="CBM_5_12"/>
    <property type="match status" value="2"/>
</dbReference>
<evidence type="ECO:0000313" key="11">
    <source>
        <dbReference type="Proteomes" id="UP001500620"/>
    </source>
</evidence>
<dbReference type="PROSITE" id="PS01095">
    <property type="entry name" value="GH18_1"/>
    <property type="match status" value="1"/>
</dbReference>
<evidence type="ECO:0000256" key="1">
    <source>
        <dbReference type="ARBA" id="ARBA00000822"/>
    </source>
</evidence>
<dbReference type="EMBL" id="BAABAT010000011">
    <property type="protein sequence ID" value="GAA4251508.1"/>
    <property type="molecule type" value="Genomic_DNA"/>
</dbReference>
<reference evidence="11" key="1">
    <citation type="journal article" date="2019" name="Int. J. Syst. Evol. Microbiol.">
        <title>The Global Catalogue of Microorganisms (GCM) 10K type strain sequencing project: providing services to taxonomists for standard genome sequencing and annotation.</title>
        <authorList>
            <consortium name="The Broad Institute Genomics Platform"/>
            <consortium name="The Broad Institute Genome Sequencing Center for Infectious Disease"/>
            <person name="Wu L."/>
            <person name="Ma J."/>
        </authorList>
    </citation>
    <scope>NUCLEOTIDE SEQUENCE [LARGE SCALE GENOMIC DNA]</scope>
    <source>
        <strain evidence="11">JCM 17441</strain>
    </source>
</reference>